<keyword evidence="4" id="KW-1185">Reference proteome</keyword>
<evidence type="ECO:0000313" key="3">
    <source>
        <dbReference type="Proteomes" id="UP000036834"/>
    </source>
</evidence>
<reference evidence="3" key="1">
    <citation type="submission" date="2015-07" db="EMBL/GenBank/DDBJ databases">
        <title>Genome sequencing project for genomic taxonomy and phylogenomics of Bacillus-like bacteria.</title>
        <authorList>
            <person name="Liu B."/>
            <person name="Wang J."/>
            <person name="Zhu Y."/>
            <person name="Liu G."/>
            <person name="Chen Q."/>
            <person name="Chen Z."/>
            <person name="Lan J."/>
            <person name="Che J."/>
            <person name="Ge C."/>
            <person name="Shi H."/>
            <person name="Pan Z."/>
            <person name="Liu X."/>
        </authorList>
    </citation>
    <scope>NUCLEOTIDE SEQUENCE [LARGE SCALE GENOMIC DNA]</scope>
    <source>
        <strain evidence="3">DSM 9887</strain>
    </source>
</reference>
<dbReference type="InterPro" id="IPR007391">
    <property type="entry name" value="Vancomycin_resist_VanW"/>
</dbReference>
<dbReference type="Proteomes" id="UP000319578">
    <property type="component" value="Unassembled WGS sequence"/>
</dbReference>
<dbReference type="PANTHER" id="PTHR35788:SF1">
    <property type="entry name" value="EXPORTED PROTEIN"/>
    <property type="match status" value="1"/>
</dbReference>
<dbReference type="PANTHER" id="PTHR35788">
    <property type="entry name" value="EXPORTED PROTEIN-RELATED"/>
    <property type="match status" value="1"/>
</dbReference>
<accession>A0A0K9YS54</accession>
<dbReference type="STRING" id="54915.ADS79_22600"/>
<evidence type="ECO:0000313" key="1">
    <source>
        <dbReference type="EMBL" id="GED67221.1"/>
    </source>
</evidence>
<dbReference type="Pfam" id="PF04294">
    <property type="entry name" value="VanW"/>
    <property type="match status" value="1"/>
</dbReference>
<dbReference type="EMBL" id="LGIQ01000009">
    <property type="protein sequence ID" value="KNB71559.1"/>
    <property type="molecule type" value="Genomic_DNA"/>
</dbReference>
<comment type="caution">
    <text evidence="2">The sequence shown here is derived from an EMBL/GenBank/DDBJ whole genome shotgun (WGS) entry which is preliminary data.</text>
</comment>
<organism evidence="2 3">
    <name type="scientific">Brevibacillus reuszeri</name>
    <dbReference type="NCBI Taxonomy" id="54915"/>
    <lineage>
        <taxon>Bacteria</taxon>
        <taxon>Bacillati</taxon>
        <taxon>Bacillota</taxon>
        <taxon>Bacilli</taxon>
        <taxon>Bacillales</taxon>
        <taxon>Paenibacillaceae</taxon>
        <taxon>Brevibacillus</taxon>
    </lineage>
</organism>
<evidence type="ECO:0000313" key="4">
    <source>
        <dbReference type="Proteomes" id="UP000319578"/>
    </source>
</evidence>
<reference evidence="1 4" key="3">
    <citation type="submission" date="2019-06" db="EMBL/GenBank/DDBJ databases">
        <title>Whole genome shotgun sequence of Brevibacillus reuszeri NBRC 15719.</title>
        <authorList>
            <person name="Hosoyama A."/>
            <person name="Uohara A."/>
            <person name="Ohji S."/>
            <person name="Ichikawa N."/>
        </authorList>
    </citation>
    <scope>NUCLEOTIDE SEQUENCE [LARGE SCALE GENOMIC DNA]</scope>
    <source>
        <strain evidence="1 4">NBRC 15719</strain>
    </source>
</reference>
<dbReference type="AlphaFoldDB" id="A0A0K9YS54"/>
<dbReference type="InterPro" id="IPR052913">
    <property type="entry name" value="Glycopeptide_resist_protein"/>
</dbReference>
<dbReference type="RefSeq" id="WP_049740598.1">
    <property type="nucleotide sequence ID" value="NZ_BJON01000003.1"/>
</dbReference>
<reference evidence="2" key="2">
    <citation type="submission" date="2015-07" db="EMBL/GenBank/DDBJ databases">
        <title>MeaNS - Measles Nucleotide Surveillance Program.</title>
        <authorList>
            <person name="Tran T."/>
            <person name="Druce J."/>
        </authorList>
    </citation>
    <scope>NUCLEOTIDE SEQUENCE</scope>
    <source>
        <strain evidence="2">DSM 9887</strain>
    </source>
</reference>
<name>A0A0K9YS54_9BACL</name>
<proteinExistence type="predicted"/>
<dbReference type="EMBL" id="BJON01000003">
    <property type="protein sequence ID" value="GED67221.1"/>
    <property type="molecule type" value="Genomic_DNA"/>
</dbReference>
<evidence type="ECO:0000313" key="2">
    <source>
        <dbReference type="EMBL" id="KNB71559.1"/>
    </source>
</evidence>
<dbReference type="Proteomes" id="UP000036834">
    <property type="component" value="Unassembled WGS sequence"/>
</dbReference>
<dbReference type="PATRIC" id="fig|54915.3.peg.3652"/>
<sequence>MIKQVLVKLPLVYRLRILQLRIKRAICNVFVNFARERTIDPFPYVIKRHQSLLRRKLGTSDPVLQENKITNVSIALKSINGIVIKPGETFSFWHLIGKPRASKGYIDGLLLSQGEVKTGVGGGLCQLANLLFWLALHTPLEIEERHHHSFDPFPDEQRVLPFGSGASVFYNYIDLRFCNPTNHKFQFHVWLTDQHLKGIVFCDNELPFSYHLEERNHQFHHREGKNFRENEIWRRVIDKRTGNVIQRELMIHNYSEVKYEIQR</sequence>
<protein>
    <submittedName>
        <fullName evidence="2">Vancomycin resistance protein</fullName>
    </submittedName>
</protein>
<gene>
    <name evidence="2" type="ORF">ADS79_22600</name>
    <name evidence="1" type="ORF">BRE01_09230</name>
</gene>
<dbReference type="OrthoDB" id="9813301at2"/>